<dbReference type="PANTHER" id="PTHR24055">
    <property type="entry name" value="MITOGEN-ACTIVATED PROTEIN KINASE"/>
    <property type="match status" value="1"/>
</dbReference>
<dbReference type="SMART" id="SM00220">
    <property type="entry name" value="S_TKc"/>
    <property type="match status" value="1"/>
</dbReference>
<evidence type="ECO:0000256" key="5">
    <source>
        <dbReference type="ARBA" id="ARBA00048130"/>
    </source>
</evidence>
<evidence type="ECO:0000256" key="4">
    <source>
        <dbReference type="ARBA" id="ARBA00047919"/>
    </source>
</evidence>
<dbReference type="SUPFAM" id="SSF56112">
    <property type="entry name" value="Protein kinase-like (PK-like)"/>
    <property type="match status" value="1"/>
</dbReference>
<accession>A0A2H1G3N9</accession>
<dbReference type="PROSITE" id="PS50011">
    <property type="entry name" value="PROTEIN_KINASE_DOM"/>
    <property type="match status" value="1"/>
</dbReference>
<dbReference type="AlphaFoldDB" id="A0A2H1G3N9"/>
<evidence type="ECO:0000256" key="2">
    <source>
        <dbReference type="ARBA" id="ARBA00022741"/>
    </source>
</evidence>
<dbReference type="EMBL" id="LT854255">
    <property type="protein sequence ID" value="SMR48151.1"/>
    <property type="molecule type" value="Genomic_DNA"/>
</dbReference>
<protein>
    <recommendedName>
        <fullName evidence="6">Protein kinase domain-containing protein</fullName>
    </recommendedName>
</protein>
<keyword evidence="2" id="KW-0547">Nucleotide-binding</keyword>
<keyword evidence="1" id="KW-0723">Serine/threonine-protein kinase</keyword>
<dbReference type="GO" id="GO:0005524">
    <property type="term" value="F:ATP binding"/>
    <property type="evidence" value="ECO:0007669"/>
    <property type="project" value="UniProtKB-KW"/>
</dbReference>
<dbReference type="Proteomes" id="UP000245764">
    <property type="component" value="Chromosome 3"/>
</dbReference>
<evidence type="ECO:0000259" key="6">
    <source>
        <dbReference type="PROSITE" id="PS50011"/>
    </source>
</evidence>
<gene>
    <name evidence="7" type="ORF">ZT1E4_G3540</name>
</gene>
<proteinExistence type="predicted"/>
<organism evidence="7 8">
    <name type="scientific">Zymoseptoria tritici ST99CH_1E4</name>
    <dbReference type="NCBI Taxonomy" id="1276532"/>
    <lineage>
        <taxon>Eukaryota</taxon>
        <taxon>Fungi</taxon>
        <taxon>Dikarya</taxon>
        <taxon>Ascomycota</taxon>
        <taxon>Pezizomycotina</taxon>
        <taxon>Dothideomycetes</taxon>
        <taxon>Dothideomycetidae</taxon>
        <taxon>Mycosphaerellales</taxon>
        <taxon>Mycosphaerellaceae</taxon>
        <taxon>Zymoseptoria</taxon>
    </lineage>
</organism>
<feature type="domain" description="Protein kinase" evidence="6">
    <location>
        <begin position="1"/>
        <end position="335"/>
    </location>
</feature>
<dbReference type="GO" id="GO:0004707">
    <property type="term" value="F:MAP kinase activity"/>
    <property type="evidence" value="ECO:0007669"/>
    <property type="project" value="UniProtKB-EC"/>
</dbReference>
<keyword evidence="1" id="KW-0418">Kinase</keyword>
<evidence type="ECO:0000313" key="7">
    <source>
        <dbReference type="EMBL" id="SMR48151.1"/>
    </source>
</evidence>
<dbReference type="InterPro" id="IPR008271">
    <property type="entry name" value="Ser/Thr_kinase_AS"/>
</dbReference>
<keyword evidence="3" id="KW-0067">ATP-binding</keyword>
<dbReference type="PROSITE" id="PS00108">
    <property type="entry name" value="PROTEIN_KINASE_ST"/>
    <property type="match status" value="1"/>
</dbReference>
<dbReference type="InterPro" id="IPR000719">
    <property type="entry name" value="Prot_kinase_dom"/>
</dbReference>
<comment type="catalytic activity">
    <reaction evidence="5">
        <text>L-seryl-[protein] + ATP = O-phospho-L-seryl-[protein] + ADP + H(+)</text>
        <dbReference type="Rhea" id="RHEA:17989"/>
        <dbReference type="Rhea" id="RHEA-COMP:9863"/>
        <dbReference type="Rhea" id="RHEA-COMP:11604"/>
        <dbReference type="ChEBI" id="CHEBI:15378"/>
        <dbReference type="ChEBI" id="CHEBI:29999"/>
        <dbReference type="ChEBI" id="CHEBI:30616"/>
        <dbReference type="ChEBI" id="CHEBI:83421"/>
        <dbReference type="ChEBI" id="CHEBI:456216"/>
        <dbReference type="EC" id="2.7.11.24"/>
    </reaction>
    <physiologicalReaction direction="left-to-right" evidence="5">
        <dbReference type="Rhea" id="RHEA:17990"/>
    </physiologicalReaction>
</comment>
<name>A0A2H1G3N9_ZYMTR</name>
<evidence type="ECO:0000256" key="1">
    <source>
        <dbReference type="ARBA" id="ARBA00022527"/>
    </source>
</evidence>
<dbReference type="InterPro" id="IPR050117">
    <property type="entry name" value="MAPK"/>
</dbReference>
<keyword evidence="1" id="KW-0808">Transferase</keyword>
<dbReference type="Gene3D" id="1.10.510.10">
    <property type="entry name" value="Transferase(Phosphotransferase) domain 1"/>
    <property type="match status" value="1"/>
</dbReference>
<evidence type="ECO:0000313" key="8">
    <source>
        <dbReference type="Proteomes" id="UP000245764"/>
    </source>
</evidence>
<comment type="catalytic activity">
    <reaction evidence="4">
        <text>L-threonyl-[protein] + ATP = O-phospho-L-threonyl-[protein] + ADP + H(+)</text>
        <dbReference type="Rhea" id="RHEA:46608"/>
        <dbReference type="Rhea" id="RHEA-COMP:11060"/>
        <dbReference type="Rhea" id="RHEA-COMP:11605"/>
        <dbReference type="ChEBI" id="CHEBI:15378"/>
        <dbReference type="ChEBI" id="CHEBI:30013"/>
        <dbReference type="ChEBI" id="CHEBI:30616"/>
        <dbReference type="ChEBI" id="CHEBI:61977"/>
        <dbReference type="ChEBI" id="CHEBI:456216"/>
        <dbReference type="EC" id="2.7.11.24"/>
    </reaction>
    <physiologicalReaction direction="left-to-right" evidence="4">
        <dbReference type="Rhea" id="RHEA:46609"/>
    </physiologicalReaction>
</comment>
<dbReference type="Pfam" id="PF00069">
    <property type="entry name" value="Pkinase"/>
    <property type="match status" value="1"/>
</dbReference>
<evidence type="ECO:0000256" key="3">
    <source>
        <dbReference type="ARBA" id="ARBA00022840"/>
    </source>
</evidence>
<dbReference type="InterPro" id="IPR011009">
    <property type="entry name" value="Kinase-like_dom_sf"/>
</dbReference>
<sequence>MSSAASPLRIGQVLKGVKDVYVVAQKLHDQVWSARSIQSCTASSAASDLCPPNSPSGYTASQQQHQVVLKYAPETRLQREKAILQQFAGDPYIRQLIDHGKEPSFLVLEHLDFDALRSSRRAKLARKDIKVIARSVLSALKSLHVKGIAHTDIKPDNILLNFDSEGSSVVEAKLGDCGDAWDVGFDSNPQGTRHAIGAAIFRSPEALFGLKWSTPTDIWSFGATLISLIWGRNFHIFKPGNVSADDGEFLVHVLIQQARYFGPFPLSYEMWLDKEQQQVLAAVHIHIEEQDMRRPFLQAVDEEMTSGDRDFLCGIMKLDPRDRPTAEELLKSDWFDLP</sequence>
<reference evidence="8" key="1">
    <citation type="submission" date="2017-05" db="EMBL/GenBank/DDBJ databases">
        <authorList>
            <person name="Song R."/>
            <person name="Chenine A.L."/>
            <person name="Ruprecht R.M."/>
        </authorList>
    </citation>
    <scope>NUCLEOTIDE SEQUENCE [LARGE SCALE GENOMIC DNA]</scope>
</reference>